<evidence type="ECO:0000313" key="3">
    <source>
        <dbReference type="Proteomes" id="UP001322277"/>
    </source>
</evidence>
<feature type="region of interest" description="Disordered" evidence="1">
    <location>
        <begin position="1"/>
        <end position="33"/>
    </location>
</feature>
<accession>A0AAX4IIR1</accession>
<dbReference type="KEGG" id="cdet:87944435"/>
<sequence>MGRRPQHLRSLEGPGEGGEGPGGASARFRGEPPAAIRPAIILRACPGRACKSEDTADERVPESPMKSFAPSVTCRFNDIAGPRTLQVSVGVH</sequence>
<proteinExistence type="predicted"/>
<keyword evidence="3" id="KW-1185">Reference proteome</keyword>
<dbReference type="EMBL" id="CP137309">
    <property type="protein sequence ID" value="WQF82918.1"/>
    <property type="molecule type" value="Genomic_DNA"/>
</dbReference>
<evidence type="ECO:0000313" key="2">
    <source>
        <dbReference type="EMBL" id="WQF82918.1"/>
    </source>
</evidence>
<evidence type="ECO:0000256" key="1">
    <source>
        <dbReference type="SAM" id="MobiDB-lite"/>
    </source>
</evidence>
<gene>
    <name evidence="2" type="ORF">CDEST_07932</name>
</gene>
<feature type="compositionally biased region" description="Gly residues" evidence="1">
    <location>
        <begin position="14"/>
        <end position="23"/>
    </location>
</feature>
<organism evidence="2 3">
    <name type="scientific">Colletotrichum destructivum</name>
    <dbReference type="NCBI Taxonomy" id="34406"/>
    <lineage>
        <taxon>Eukaryota</taxon>
        <taxon>Fungi</taxon>
        <taxon>Dikarya</taxon>
        <taxon>Ascomycota</taxon>
        <taxon>Pezizomycotina</taxon>
        <taxon>Sordariomycetes</taxon>
        <taxon>Hypocreomycetidae</taxon>
        <taxon>Glomerellales</taxon>
        <taxon>Glomerellaceae</taxon>
        <taxon>Colletotrichum</taxon>
        <taxon>Colletotrichum destructivum species complex</taxon>
    </lineage>
</organism>
<dbReference type="RefSeq" id="XP_062780142.1">
    <property type="nucleotide sequence ID" value="XM_062924091.1"/>
</dbReference>
<dbReference type="GeneID" id="87944435"/>
<name>A0AAX4IIR1_9PEZI</name>
<dbReference type="Proteomes" id="UP001322277">
    <property type="component" value="Chromosome 5"/>
</dbReference>
<protein>
    <submittedName>
        <fullName evidence="2">Uncharacterized protein</fullName>
    </submittedName>
</protein>
<reference evidence="3" key="1">
    <citation type="journal article" date="2023" name="bioRxiv">
        <title>Complete genome of the Medicago anthracnose fungus, Colletotrichum destructivum, reveals a mini-chromosome-like region within a core chromosome.</title>
        <authorList>
            <person name="Lapalu N."/>
            <person name="Simon A."/>
            <person name="Lu A."/>
            <person name="Plaumann P.-L."/>
            <person name="Amselem J."/>
            <person name="Pigne S."/>
            <person name="Auger A."/>
            <person name="Koch C."/>
            <person name="Dallery J.-F."/>
            <person name="O'Connell R.J."/>
        </authorList>
    </citation>
    <scope>NUCLEOTIDE SEQUENCE [LARGE SCALE GENOMIC DNA]</scope>
    <source>
        <strain evidence="3">CBS 520.97</strain>
    </source>
</reference>
<dbReference type="AlphaFoldDB" id="A0AAX4IIR1"/>